<keyword evidence="2" id="KW-1185">Reference proteome</keyword>
<name>A0ACB9HT49_9ASTR</name>
<reference evidence="1 2" key="2">
    <citation type="journal article" date="2022" name="Mol. Ecol. Resour.">
        <title>The genomes of chicory, endive, great burdock and yacon provide insights into Asteraceae paleo-polyploidization history and plant inulin production.</title>
        <authorList>
            <person name="Fan W."/>
            <person name="Wang S."/>
            <person name="Wang H."/>
            <person name="Wang A."/>
            <person name="Jiang F."/>
            <person name="Liu H."/>
            <person name="Zhao H."/>
            <person name="Xu D."/>
            <person name="Zhang Y."/>
        </authorList>
    </citation>
    <scope>NUCLEOTIDE SEQUENCE [LARGE SCALE GENOMIC DNA]</scope>
    <source>
        <strain evidence="2">cv. Yunnan</strain>
        <tissue evidence="1">Leaves</tissue>
    </source>
</reference>
<accession>A0ACB9HT49</accession>
<protein>
    <submittedName>
        <fullName evidence="1">Uncharacterized protein</fullName>
    </submittedName>
</protein>
<comment type="caution">
    <text evidence="1">The sequence shown here is derived from an EMBL/GenBank/DDBJ whole genome shotgun (WGS) entry which is preliminary data.</text>
</comment>
<reference evidence="2" key="1">
    <citation type="journal article" date="2022" name="Mol. Ecol. Resour.">
        <title>The genomes of chicory, endive, great burdock and yacon provide insights into Asteraceae palaeo-polyploidization history and plant inulin production.</title>
        <authorList>
            <person name="Fan W."/>
            <person name="Wang S."/>
            <person name="Wang H."/>
            <person name="Wang A."/>
            <person name="Jiang F."/>
            <person name="Liu H."/>
            <person name="Zhao H."/>
            <person name="Xu D."/>
            <person name="Zhang Y."/>
        </authorList>
    </citation>
    <scope>NUCLEOTIDE SEQUENCE [LARGE SCALE GENOMIC DNA]</scope>
    <source>
        <strain evidence="2">cv. Yunnan</strain>
    </source>
</reference>
<proteinExistence type="predicted"/>
<organism evidence="1 2">
    <name type="scientific">Smallanthus sonchifolius</name>
    <dbReference type="NCBI Taxonomy" id="185202"/>
    <lineage>
        <taxon>Eukaryota</taxon>
        <taxon>Viridiplantae</taxon>
        <taxon>Streptophyta</taxon>
        <taxon>Embryophyta</taxon>
        <taxon>Tracheophyta</taxon>
        <taxon>Spermatophyta</taxon>
        <taxon>Magnoliopsida</taxon>
        <taxon>eudicotyledons</taxon>
        <taxon>Gunneridae</taxon>
        <taxon>Pentapetalae</taxon>
        <taxon>asterids</taxon>
        <taxon>campanulids</taxon>
        <taxon>Asterales</taxon>
        <taxon>Asteraceae</taxon>
        <taxon>Asteroideae</taxon>
        <taxon>Heliantheae alliance</taxon>
        <taxon>Millerieae</taxon>
        <taxon>Smallanthus</taxon>
    </lineage>
</organism>
<dbReference type="EMBL" id="CM042028">
    <property type="protein sequence ID" value="KAI3798401.1"/>
    <property type="molecule type" value="Genomic_DNA"/>
</dbReference>
<gene>
    <name evidence="1" type="ORF">L1987_33676</name>
</gene>
<sequence length="146" mass="16397">MRLEQRGGGNIRWLARGNKKDLNLFDSIALSFVTTESFCYGATTRNNISALLTKLRLETIEIIVVLVLIVVNLNDSGCFFLDHTKTNQVPHRILDLAEENNELVDFGEPEKKMLNMADVSEKRNASDSTASNKRSGSEAYEVMKDD</sequence>
<dbReference type="Proteomes" id="UP001056120">
    <property type="component" value="Linkage Group LG11"/>
</dbReference>
<evidence type="ECO:0000313" key="1">
    <source>
        <dbReference type="EMBL" id="KAI3798401.1"/>
    </source>
</evidence>
<evidence type="ECO:0000313" key="2">
    <source>
        <dbReference type="Proteomes" id="UP001056120"/>
    </source>
</evidence>